<comment type="caution">
    <text evidence="3">The sequence shown here is derived from an EMBL/GenBank/DDBJ whole genome shotgun (WGS) entry which is preliminary data.</text>
</comment>
<evidence type="ECO:0000313" key="4">
    <source>
        <dbReference type="Proteomes" id="UP001589755"/>
    </source>
</evidence>
<sequence>MADSNYPSAVEAKELTQDDPFAELTQIMNQDLLSDRAAASVQSEREETDSLAHDSLALELESELMGDLDLQADEADAAAPEAQAAEPAPPSQDAAQTPDFDDLDSVFDDIFALGEGGERRDPVAEVAGETESEFAPSETLPAEEPFAGEPQAADAQSAPSLAEVLSRATFTAAEPFFRPASDGENEADPASAAREIQAAAPEPAPPAEDEPAMPVAGTFSSASSAEPLAVSQSAWAEAPAPREDEYEARSEGGALGDWSPEAFLGGAAGAATHDEAAATPARRDGDTGPPPVDTVDIPEETVPLADNLDVPEVSYEEKRAKDDFDEIEDLLSGAFGEADVTPETRQRPWTDTPSPAGPQSGGEDDTEREIEELLAAGIGAGVAAGAAAYARSGLQPAPAADAAGAFASDSWVPPSDELKPELAAAPPQPEEKRRIGTPVLVAAAVGCVVVLGGVAVFALSGGDGAGDAGPAVVRAEDSPVKVKPEDPGGTTIPNQDNQVYRRVAGETPETQPSQTRLVSSVEEPLDLPPAGEGSQDAGTAKIEDRLESTPVDDAEAEETAAVAARRVRTFVVRPNGAMQPYEPPVAAQAAADAADDAPQSGAATRTAAATANGNAEDADGGLPGVSVNPDAAVRQALAASGGQQSPAAETTRPADREAVAEETAGQPAAGEEATDTAVAQVSIPRTGPIPPSRPAVVPAASRQTAAAAQAPARQTASTQLAAVQPSAESDWSVQISSQPSLQGAQQSYRELAERYGSLLQGRGVNIVKADIEGRGTFYRVRIPSSSKDEAIRLCERIKGAGGNCFVSR</sequence>
<evidence type="ECO:0000259" key="2">
    <source>
        <dbReference type="PROSITE" id="PS51724"/>
    </source>
</evidence>
<proteinExistence type="predicted"/>
<feature type="region of interest" description="Disordered" evidence="1">
    <location>
        <begin position="36"/>
        <end position="55"/>
    </location>
</feature>
<feature type="compositionally biased region" description="Polar residues" evidence="1">
    <location>
        <begin position="218"/>
        <end position="234"/>
    </location>
</feature>
<dbReference type="EMBL" id="JBHLXD010000006">
    <property type="protein sequence ID" value="MFC0207838.1"/>
    <property type="molecule type" value="Genomic_DNA"/>
</dbReference>
<feature type="region of interest" description="Disordered" evidence="1">
    <location>
        <begin position="62"/>
        <end position="161"/>
    </location>
</feature>
<feature type="compositionally biased region" description="Low complexity" evidence="1">
    <location>
        <begin position="189"/>
        <end position="201"/>
    </location>
</feature>
<feature type="region of interest" description="Disordered" evidence="1">
    <location>
        <begin position="576"/>
        <end position="677"/>
    </location>
</feature>
<feature type="region of interest" description="Disordered" evidence="1">
    <location>
        <begin position="398"/>
        <end position="431"/>
    </location>
</feature>
<feature type="domain" description="SPOR" evidence="2">
    <location>
        <begin position="725"/>
        <end position="808"/>
    </location>
</feature>
<name>A0ABV6D5A8_9HYPH</name>
<protein>
    <submittedName>
        <fullName evidence="3">SPOR domain-containing protein</fullName>
    </submittedName>
</protein>
<dbReference type="Pfam" id="PF05036">
    <property type="entry name" value="SPOR"/>
    <property type="match status" value="1"/>
</dbReference>
<feature type="compositionally biased region" description="Basic and acidic residues" evidence="1">
    <location>
        <begin position="476"/>
        <end position="486"/>
    </location>
</feature>
<feature type="compositionally biased region" description="Basic and acidic residues" evidence="1">
    <location>
        <begin position="43"/>
        <end position="52"/>
    </location>
</feature>
<evidence type="ECO:0000313" key="3">
    <source>
        <dbReference type="EMBL" id="MFC0207838.1"/>
    </source>
</evidence>
<dbReference type="Gene3D" id="3.30.70.1070">
    <property type="entry name" value="Sporulation related repeat"/>
    <property type="match status" value="1"/>
</dbReference>
<organism evidence="3 4">
    <name type="scientific">Chelativorans intermedius</name>
    <dbReference type="NCBI Taxonomy" id="515947"/>
    <lineage>
        <taxon>Bacteria</taxon>
        <taxon>Pseudomonadati</taxon>
        <taxon>Pseudomonadota</taxon>
        <taxon>Alphaproteobacteria</taxon>
        <taxon>Hyphomicrobiales</taxon>
        <taxon>Phyllobacteriaceae</taxon>
        <taxon>Chelativorans</taxon>
    </lineage>
</organism>
<feature type="compositionally biased region" description="Low complexity" evidence="1">
    <location>
        <begin position="586"/>
        <end position="615"/>
    </location>
</feature>
<dbReference type="PROSITE" id="PS51724">
    <property type="entry name" value="SPOR"/>
    <property type="match status" value="1"/>
</dbReference>
<keyword evidence="4" id="KW-1185">Reference proteome</keyword>
<gene>
    <name evidence="3" type="ORF">ACFFJ2_05415</name>
</gene>
<evidence type="ECO:0000256" key="1">
    <source>
        <dbReference type="SAM" id="MobiDB-lite"/>
    </source>
</evidence>
<feature type="region of interest" description="Disordered" evidence="1">
    <location>
        <begin position="175"/>
        <end position="373"/>
    </location>
</feature>
<reference evidence="3 4" key="1">
    <citation type="submission" date="2024-09" db="EMBL/GenBank/DDBJ databases">
        <authorList>
            <person name="Sun Q."/>
            <person name="Mori K."/>
        </authorList>
    </citation>
    <scope>NUCLEOTIDE SEQUENCE [LARGE SCALE GENOMIC DNA]</scope>
    <source>
        <strain evidence="3 4">CCM 8543</strain>
    </source>
</reference>
<dbReference type="InterPro" id="IPR036680">
    <property type="entry name" value="SPOR-like_sf"/>
</dbReference>
<accession>A0ABV6D5A8</accession>
<dbReference type="Proteomes" id="UP001589755">
    <property type="component" value="Unassembled WGS sequence"/>
</dbReference>
<feature type="compositionally biased region" description="Acidic residues" evidence="1">
    <location>
        <begin position="62"/>
        <end position="76"/>
    </location>
</feature>
<feature type="compositionally biased region" description="Low complexity" evidence="1">
    <location>
        <begin position="398"/>
        <end position="410"/>
    </location>
</feature>
<feature type="compositionally biased region" description="Basic and acidic residues" evidence="1">
    <location>
        <begin position="240"/>
        <end position="250"/>
    </location>
</feature>
<feature type="region of interest" description="Disordered" evidence="1">
    <location>
        <begin position="476"/>
        <end position="538"/>
    </location>
</feature>
<feature type="compositionally biased region" description="Low complexity" evidence="1">
    <location>
        <begin position="77"/>
        <end position="96"/>
    </location>
</feature>
<feature type="compositionally biased region" description="Basic and acidic residues" evidence="1">
    <location>
        <begin position="272"/>
        <end position="286"/>
    </location>
</feature>
<dbReference type="RefSeq" id="WP_261518677.1">
    <property type="nucleotide sequence ID" value="NZ_JAODNW010000001.1"/>
</dbReference>
<feature type="compositionally biased region" description="Polar residues" evidence="1">
    <location>
        <begin position="508"/>
        <end position="518"/>
    </location>
</feature>
<dbReference type="InterPro" id="IPR007730">
    <property type="entry name" value="SPOR-like_dom"/>
</dbReference>
<dbReference type="SUPFAM" id="SSF110997">
    <property type="entry name" value="Sporulation related repeat"/>
    <property type="match status" value="1"/>
</dbReference>
<feature type="compositionally biased region" description="Acidic residues" evidence="1">
    <location>
        <begin position="362"/>
        <end position="372"/>
    </location>
</feature>